<gene>
    <name evidence="2" type="ORF">HPB52_009692</name>
</gene>
<evidence type="ECO:0000256" key="1">
    <source>
        <dbReference type="SAM" id="MobiDB-lite"/>
    </source>
</evidence>
<comment type="caution">
    <text evidence="2">The sequence shown here is derived from an EMBL/GenBank/DDBJ whole genome shotgun (WGS) entry which is preliminary data.</text>
</comment>
<protein>
    <submittedName>
        <fullName evidence="2">Uncharacterized protein</fullName>
    </submittedName>
</protein>
<evidence type="ECO:0000313" key="2">
    <source>
        <dbReference type="EMBL" id="KAH7972217.1"/>
    </source>
</evidence>
<name>A0A9D4Q9H4_RHISA</name>
<organism evidence="2 3">
    <name type="scientific">Rhipicephalus sanguineus</name>
    <name type="common">Brown dog tick</name>
    <name type="synonym">Ixodes sanguineus</name>
    <dbReference type="NCBI Taxonomy" id="34632"/>
    <lineage>
        <taxon>Eukaryota</taxon>
        <taxon>Metazoa</taxon>
        <taxon>Ecdysozoa</taxon>
        <taxon>Arthropoda</taxon>
        <taxon>Chelicerata</taxon>
        <taxon>Arachnida</taxon>
        <taxon>Acari</taxon>
        <taxon>Parasitiformes</taxon>
        <taxon>Ixodida</taxon>
        <taxon>Ixodoidea</taxon>
        <taxon>Ixodidae</taxon>
        <taxon>Rhipicephalinae</taxon>
        <taxon>Rhipicephalus</taxon>
        <taxon>Rhipicephalus</taxon>
    </lineage>
</organism>
<dbReference type="EMBL" id="JABSTV010001247">
    <property type="protein sequence ID" value="KAH7972217.1"/>
    <property type="molecule type" value="Genomic_DNA"/>
</dbReference>
<evidence type="ECO:0000313" key="3">
    <source>
        <dbReference type="Proteomes" id="UP000821837"/>
    </source>
</evidence>
<keyword evidence="3" id="KW-1185">Reference proteome</keyword>
<sequence>MAGCNHNLRPRRLPEKSTPEIRPMESYDEPDTAPLVTPTRVPEVVDAGVADLPSALAPDMAQPKSGQRHGPTSPIQSKPEEAATASPQGQSPPPLRRSNRERRPADRYVP</sequence>
<proteinExistence type="predicted"/>
<feature type="compositionally biased region" description="Basic and acidic residues" evidence="1">
    <location>
        <begin position="12"/>
        <end position="25"/>
    </location>
</feature>
<dbReference type="Proteomes" id="UP000821837">
    <property type="component" value="Chromosome 11"/>
</dbReference>
<feature type="compositionally biased region" description="Basic and acidic residues" evidence="1">
    <location>
        <begin position="101"/>
        <end position="110"/>
    </location>
</feature>
<feature type="region of interest" description="Disordered" evidence="1">
    <location>
        <begin position="1"/>
        <end position="110"/>
    </location>
</feature>
<dbReference type="AlphaFoldDB" id="A0A9D4Q9H4"/>
<accession>A0A9D4Q9H4</accession>
<reference evidence="2" key="2">
    <citation type="submission" date="2021-09" db="EMBL/GenBank/DDBJ databases">
        <authorList>
            <person name="Jia N."/>
            <person name="Wang J."/>
            <person name="Shi W."/>
            <person name="Du L."/>
            <person name="Sun Y."/>
            <person name="Zhan W."/>
            <person name="Jiang J."/>
            <person name="Wang Q."/>
            <person name="Zhang B."/>
            <person name="Ji P."/>
            <person name="Sakyi L.B."/>
            <person name="Cui X."/>
            <person name="Yuan T."/>
            <person name="Jiang B."/>
            <person name="Yang W."/>
            <person name="Lam T.T.-Y."/>
            <person name="Chang Q."/>
            <person name="Ding S."/>
            <person name="Wang X."/>
            <person name="Zhu J."/>
            <person name="Ruan X."/>
            <person name="Zhao L."/>
            <person name="Wei J."/>
            <person name="Que T."/>
            <person name="Du C."/>
            <person name="Cheng J."/>
            <person name="Dai P."/>
            <person name="Han X."/>
            <person name="Huang E."/>
            <person name="Gao Y."/>
            <person name="Liu J."/>
            <person name="Shao H."/>
            <person name="Ye R."/>
            <person name="Li L."/>
            <person name="Wei W."/>
            <person name="Wang X."/>
            <person name="Wang C."/>
            <person name="Huo Q."/>
            <person name="Li W."/>
            <person name="Guo W."/>
            <person name="Chen H."/>
            <person name="Chen S."/>
            <person name="Zhou L."/>
            <person name="Zhou L."/>
            <person name="Ni X."/>
            <person name="Tian J."/>
            <person name="Zhou Y."/>
            <person name="Sheng Y."/>
            <person name="Liu T."/>
            <person name="Pan Y."/>
            <person name="Xia L."/>
            <person name="Li J."/>
            <person name="Zhao F."/>
            <person name="Cao W."/>
        </authorList>
    </citation>
    <scope>NUCLEOTIDE SEQUENCE</scope>
    <source>
        <strain evidence="2">Rsan-2018</strain>
        <tissue evidence="2">Larvae</tissue>
    </source>
</reference>
<dbReference type="VEuPathDB" id="VectorBase:RSAN_037451"/>
<reference evidence="2" key="1">
    <citation type="journal article" date="2020" name="Cell">
        <title>Large-Scale Comparative Analyses of Tick Genomes Elucidate Their Genetic Diversity and Vector Capacities.</title>
        <authorList>
            <consortium name="Tick Genome and Microbiome Consortium (TIGMIC)"/>
            <person name="Jia N."/>
            <person name="Wang J."/>
            <person name="Shi W."/>
            <person name="Du L."/>
            <person name="Sun Y."/>
            <person name="Zhan W."/>
            <person name="Jiang J.F."/>
            <person name="Wang Q."/>
            <person name="Zhang B."/>
            <person name="Ji P."/>
            <person name="Bell-Sakyi L."/>
            <person name="Cui X.M."/>
            <person name="Yuan T.T."/>
            <person name="Jiang B.G."/>
            <person name="Yang W.F."/>
            <person name="Lam T.T."/>
            <person name="Chang Q.C."/>
            <person name="Ding S.J."/>
            <person name="Wang X.J."/>
            <person name="Zhu J.G."/>
            <person name="Ruan X.D."/>
            <person name="Zhao L."/>
            <person name="Wei J.T."/>
            <person name="Ye R.Z."/>
            <person name="Que T.C."/>
            <person name="Du C.H."/>
            <person name="Zhou Y.H."/>
            <person name="Cheng J.X."/>
            <person name="Dai P.F."/>
            <person name="Guo W.B."/>
            <person name="Han X.H."/>
            <person name="Huang E.J."/>
            <person name="Li L.F."/>
            <person name="Wei W."/>
            <person name="Gao Y.C."/>
            <person name="Liu J.Z."/>
            <person name="Shao H.Z."/>
            <person name="Wang X."/>
            <person name="Wang C.C."/>
            <person name="Yang T.C."/>
            <person name="Huo Q.B."/>
            <person name="Li W."/>
            <person name="Chen H.Y."/>
            <person name="Chen S.E."/>
            <person name="Zhou L.G."/>
            <person name="Ni X.B."/>
            <person name="Tian J.H."/>
            <person name="Sheng Y."/>
            <person name="Liu T."/>
            <person name="Pan Y.S."/>
            <person name="Xia L.Y."/>
            <person name="Li J."/>
            <person name="Zhao F."/>
            <person name="Cao W.C."/>
        </authorList>
    </citation>
    <scope>NUCLEOTIDE SEQUENCE</scope>
    <source>
        <strain evidence="2">Rsan-2018</strain>
    </source>
</reference>